<dbReference type="Proteomes" id="UP000440367">
    <property type="component" value="Unassembled WGS sequence"/>
</dbReference>
<reference evidence="1 2" key="1">
    <citation type="submission" date="2018-08" db="EMBL/GenBank/DDBJ databases">
        <title>Genomic investigation of the strawberry pathogen Phytophthora fragariae indicates pathogenicity is determined by transcriptional variation in three key races.</title>
        <authorList>
            <person name="Adams T.M."/>
            <person name="Armitage A.D."/>
            <person name="Sobczyk M.K."/>
            <person name="Bates H.J."/>
            <person name="Dunwell J.M."/>
            <person name="Nellist C.F."/>
            <person name="Harrison R.J."/>
        </authorList>
    </citation>
    <scope>NUCLEOTIDE SEQUENCE [LARGE SCALE GENOMIC DNA]</scope>
    <source>
        <strain evidence="1 2">BC-1</strain>
    </source>
</reference>
<evidence type="ECO:0008006" key="3">
    <source>
        <dbReference type="Google" id="ProtNLM"/>
    </source>
</evidence>
<organism evidence="1 2">
    <name type="scientific">Phytophthora fragariae</name>
    <dbReference type="NCBI Taxonomy" id="53985"/>
    <lineage>
        <taxon>Eukaryota</taxon>
        <taxon>Sar</taxon>
        <taxon>Stramenopiles</taxon>
        <taxon>Oomycota</taxon>
        <taxon>Peronosporomycetes</taxon>
        <taxon>Peronosporales</taxon>
        <taxon>Peronosporaceae</taxon>
        <taxon>Phytophthora</taxon>
    </lineage>
</organism>
<proteinExistence type="predicted"/>
<dbReference type="EMBL" id="QXGD01001153">
    <property type="protein sequence ID" value="KAE9213317.1"/>
    <property type="molecule type" value="Genomic_DNA"/>
</dbReference>
<accession>A0A6A3Y728</accession>
<gene>
    <name evidence="1" type="ORF">PF002_g17994</name>
</gene>
<comment type="caution">
    <text evidence="1">The sequence shown here is derived from an EMBL/GenBank/DDBJ whole genome shotgun (WGS) entry which is preliminary data.</text>
</comment>
<dbReference type="AlphaFoldDB" id="A0A6A3Y728"/>
<sequence>MAENDWLCTFGIELVHRNLKLSSLDNKRMEQLMKKQGATWKRADEKLLLKCYLAARNDACLKTDKGIKSKGWAKIAARLEKEGISAEKAAQRTARVKRYRDGCKKYASGANRSCEGMEAFFATA</sequence>
<protein>
    <recommendedName>
        <fullName evidence="3">Myb/SANT-like domain-containing protein</fullName>
    </recommendedName>
</protein>
<name>A0A6A3Y728_9STRA</name>
<evidence type="ECO:0000313" key="2">
    <source>
        <dbReference type="Proteomes" id="UP000440367"/>
    </source>
</evidence>
<evidence type="ECO:0000313" key="1">
    <source>
        <dbReference type="EMBL" id="KAE9213317.1"/>
    </source>
</evidence>